<name>A0A9X1IQY3_9SPHN</name>
<dbReference type="EMBL" id="JAHGAW010000005">
    <property type="protein sequence ID" value="MBT2187048.1"/>
    <property type="molecule type" value="Genomic_DNA"/>
</dbReference>
<gene>
    <name evidence="1" type="ORF">KK488_08830</name>
</gene>
<organism evidence="1 2">
    <name type="scientific">Sphingobium nicotianae</name>
    <dbReference type="NCBI Taxonomy" id="2782607"/>
    <lineage>
        <taxon>Bacteria</taxon>
        <taxon>Pseudomonadati</taxon>
        <taxon>Pseudomonadota</taxon>
        <taxon>Alphaproteobacteria</taxon>
        <taxon>Sphingomonadales</taxon>
        <taxon>Sphingomonadaceae</taxon>
        <taxon>Sphingobium</taxon>
    </lineage>
</organism>
<accession>A0A9X1IQY3</accession>
<dbReference type="Proteomes" id="UP001138757">
    <property type="component" value="Unassembled WGS sequence"/>
</dbReference>
<protein>
    <submittedName>
        <fullName evidence="1">Formate dehydrogenase subunit delta</fullName>
    </submittedName>
</protein>
<dbReference type="Pfam" id="PF11390">
    <property type="entry name" value="FdsD"/>
    <property type="match status" value="1"/>
</dbReference>
<reference evidence="1" key="1">
    <citation type="submission" date="2021-05" db="EMBL/GenBank/DDBJ databases">
        <title>Genome of Sphingobium sp. strain.</title>
        <authorList>
            <person name="Fan R."/>
        </authorList>
    </citation>
    <scope>NUCLEOTIDE SEQUENCE</scope>
    <source>
        <strain evidence="1">H33</strain>
    </source>
</reference>
<proteinExistence type="predicted"/>
<keyword evidence="2" id="KW-1185">Reference proteome</keyword>
<dbReference type="RefSeq" id="WP_214622801.1">
    <property type="nucleotide sequence ID" value="NZ_JAHGAW010000005.1"/>
</dbReference>
<comment type="caution">
    <text evidence="1">The sequence shown here is derived from an EMBL/GenBank/DDBJ whole genome shotgun (WGS) entry which is preliminary data.</text>
</comment>
<dbReference type="InterPro" id="IPR021074">
    <property type="entry name" value="Formate_DH_dsu"/>
</dbReference>
<dbReference type="AlphaFoldDB" id="A0A9X1IQY3"/>
<evidence type="ECO:0000313" key="1">
    <source>
        <dbReference type="EMBL" id="MBT2187048.1"/>
    </source>
</evidence>
<evidence type="ECO:0000313" key="2">
    <source>
        <dbReference type="Proteomes" id="UP001138757"/>
    </source>
</evidence>
<sequence>MEIDRLTYMANQIARAFEPQGHDVAVKEAATHINKFWDPRMKKTMLDGDRSGLTPIAAEAMVNVEAYVAAHPASAW</sequence>